<gene>
    <name evidence="1" type="ORF">KME25_30435</name>
</gene>
<protein>
    <submittedName>
        <fullName evidence="1">Uncharacterized protein</fullName>
    </submittedName>
</protein>
<reference evidence="1" key="2">
    <citation type="journal article" date="2022" name="Microbiol. Resour. Announc.">
        <title>Metagenome Sequencing to Explore Phylogenomics of Terrestrial Cyanobacteria.</title>
        <authorList>
            <person name="Ward R.D."/>
            <person name="Stajich J.E."/>
            <person name="Johansen J.R."/>
            <person name="Huntemann M."/>
            <person name="Clum A."/>
            <person name="Foster B."/>
            <person name="Foster B."/>
            <person name="Roux S."/>
            <person name="Palaniappan K."/>
            <person name="Varghese N."/>
            <person name="Mukherjee S."/>
            <person name="Reddy T.B.K."/>
            <person name="Daum C."/>
            <person name="Copeland A."/>
            <person name="Chen I.A."/>
            <person name="Ivanova N.N."/>
            <person name="Kyrpides N.C."/>
            <person name="Shapiro N."/>
            <person name="Eloe-Fadrosh E.A."/>
            <person name="Pietrasiak N."/>
        </authorList>
    </citation>
    <scope>NUCLEOTIDE SEQUENCE</scope>
    <source>
        <strain evidence="1">CPER-KK1</strain>
    </source>
</reference>
<dbReference type="EMBL" id="JAHHIF010000069">
    <property type="protein sequence ID" value="MBW4548690.1"/>
    <property type="molecule type" value="Genomic_DNA"/>
</dbReference>
<proteinExistence type="predicted"/>
<evidence type="ECO:0000313" key="1">
    <source>
        <dbReference type="EMBL" id="MBW4548690.1"/>
    </source>
</evidence>
<reference evidence="1" key="1">
    <citation type="submission" date="2021-05" db="EMBL/GenBank/DDBJ databases">
        <authorList>
            <person name="Pietrasiak N."/>
            <person name="Ward R."/>
            <person name="Stajich J.E."/>
            <person name="Kurbessoian T."/>
        </authorList>
    </citation>
    <scope>NUCLEOTIDE SEQUENCE</scope>
    <source>
        <strain evidence="1">CPER-KK1</strain>
    </source>
</reference>
<accession>A0A951PRG9</accession>
<dbReference type="AlphaFoldDB" id="A0A951PRG9"/>
<dbReference type="Proteomes" id="UP000753908">
    <property type="component" value="Unassembled WGS sequence"/>
</dbReference>
<comment type="caution">
    <text evidence="1">The sequence shown here is derived from an EMBL/GenBank/DDBJ whole genome shotgun (WGS) entry which is preliminary data.</text>
</comment>
<organism evidence="1 2">
    <name type="scientific">Symplocastrum torsivum CPER-KK1</name>
    <dbReference type="NCBI Taxonomy" id="450513"/>
    <lineage>
        <taxon>Bacteria</taxon>
        <taxon>Bacillati</taxon>
        <taxon>Cyanobacteriota</taxon>
        <taxon>Cyanophyceae</taxon>
        <taxon>Oscillatoriophycideae</taxon>
        <taxon>Oscillatoriales</taxon>
        <taxon>Microcoleaceae</taxon>
        <taxon>Symplocastrum</taxon>
    </lineage>
</organism>
<name>A0A951PRG9_9CYAN</name>
<evidence type="ECO:0000313" key="2">
    <source>
        <dbReference type="Proteomes" id="UP000753908"/>
    </source>
</evidence>
<sequence length="86" mass="9841">MATVPLMAQIGTVEHVLANVELGIRTPKQALICRLFSLNDQNFSVAKTKPFSQSFLIRLHENRQTRLCFDYSGLAFFDLQSTFFEE</sequence>